<feature type="domain" description="EF-hand" evidence="3">
    <location>
        <begin position="146"/>
        <end position="176"/>
    </location>
</feature>
<feature type="domain" description="EF-hand" evidence="3">
    <location>
        <begin position="104"/>
        <end position="139"/>
    </location>
</feature>
<dbReference type="InterPro" id="IPR018247">
    <property type="entry name" value="EF_Hand_1_Ca_BS"/>
</dbReference>
<dbReference type="Proteomes" id="UP000663874">
    <property type="component" value="Unassembled WGS sequence"/>
</dbReference>
<evidence type="ECO:0000256" key="2">
    <source>
        <dbReference type="SAM" id="MobiDB-lite"/>
    </source>
</evidence>
<dbReference type="SUPFAM" id="SSF47473">
    <property type="entry name" value="EF-hand"/>
    <property type="match status" value="1"/>
</dbReference>
<evidence type="ECO:0000313" key="4">
    <source>
        <dbReference type="EMBL" id="CAF1122355.1"/>
    </source>
</evidence>
<dbReference type="EMBL" id="CAJOBE010000335">
    <property type="protein sequence ID" value="CAF3623422.1"/>
    <property type="molecule type" value="Genomic_DNA"/>
</dbReference>
<comment type="caution">
    <text evidence="6">The sequence shown here is derived from an EMBL/GenBank/DDBJ whole genome shotgun (WGS) entry which is preliminary data.</text>
</comment>
<feature type="region of interest" description="Disordered" evidence="2">
    <location>
        <begin position="37"/>
        <end position="69"/>
    </location>
</feature>
<accession>A0A818PHE8</accession>
<dbReference type="Proteomes" id="UP000663889">
    <property type="component" value="Unassembled WGS sequence"/>
</dbReference>
<dbReference type="PROSITE" id="PS00018">
    <property type="entry name" value="EF_HAND_1"/>
    <property type="match status" value="2"/>
</dbReference>
<keyword evidence="1" id="KW-0106">Calcium</keyword>
<dbReference type="AlphaFoldDB" id="A0A818PHE8"/>
<reference evidence="6" key="1">
    <citation type="submission" date="2021-02" db="EMBL/GenBank/DDBJ databases">
        <authorList>
            <person name="Nowell W R."/>
        </authorList>
    </citation>
    <scope>NUCLEOTIDE SEQUENCE</scope>
</reference>
<dbReference type="PROSITE" id="PS50222">
    <property type="entry name" value="EF_HAND_2"/>
    <property type="match status" value="2"/>
</dbReference>
<evidence type="ECO:0000313" key="8">
    <source>
        <dbReference type="Proteomes" id="UP000663874"/>
    </source>
</evidence>
<dbReference type="EMBL" id="CAJOBD010000319">
    <property type="protein sequence ID" value="CAF3644061.1"/>
    <property type="molecule type" value="Genomic_DNA"/>
</dbReference>
<dbReference type="EMBL" id="CAJNOT010000984">
    <property type="protein sequence ID" value="CAF1122355.1"/>
    <property type="molecule type" value="Genomic_DNA"/>
</dbReference>
<evidence type="ECO:0000259" key="3">
    <source>
        <dbReference type="PROSITE" id="PS50222"/>
    </source>
</evidence>
<dbReference type="Proteomes" id="UP000663836">
    <property type="component" value="Unassembled WGS sequence"/>
</dbReference>
<sequence length="185" mass="20107">MDLSNFGSQQLNDGSLNQMLEQVGINDVGSFLNQFRNQAQRETQRSHQTSRDEPDDDQPRSGGGNNSLDMIQGAMNAYNTFSGGSGGSSGSGGGFFNNISSTYQNAQKMYALYKQFDRNGDGKITADDIQIYLQEVGLGAASPYLAKALFQTVDQNHNGSLDFTDLMALTALLNKLYGQYGGFPR</sequence>
<evidence type="ECO:0000313" key="7">
    <source>
        <dbReference type="EMBL" id="CAF3644061.1"/>
    </source>
</evidence>
<dbReference type="EMBL" id="CAJNOU010001303">
    <property type="protein sequence ID" value="CAF1184525.1"/>
    <property type="molecule type" value="Genomic_DNA"/>
</dbReference>
<evidence type="ECO:0000313" key="5">
    <source>
        <dbReference type="EMBL" id="CAF1184525.1"/>
    </source>
</evidence>
<evidence type="ECO:0000256" key="1">
    <source>
        <dbReference type="ARBA" id="ARBA00022837"/>
    </source>
</evidence>
<organism evidence="6 8">
    <name type="scientific">Rotaria sordida</name>
    <dbReference type="NCBI Taxonomy" id="392033"/>
    <lineage>
        <taxon>Eukaryota</taxon>
        <taxon>Metazoa</taxon>
        <taxon>Spiralia</taxon>
        <taxon>Gnathifera</taxon>
        <taxon>Rotifera</taxon>
        <taxon>Eurotatoria</taxon>
        <taxon>Bdelloidea</taxon>
        <taxon>Philodinida</taxon>
        <taxon>Philodinidae</taxon>
        <taxon>Rotaria</taxon>
    </lineage>
</organism>
<evidence type="ECO:0000313" key="6">
    <source>
        <dbReference type="EMBL" id="CAF3623422.1"/>
    </source>
</evidence>
<dbReference type="Pfam" id="PF13499">
    <property type="entry name" value="EF-hand_7"/>
    <property type="match status" value="1"/>
</dbReference>
<gene>
    <name evidence="6" type="ORF">FNK824_LOCUS4533</name>
    <name evidence="7" type="ORF">JBS370_LOCUS5973</name>
    <name evidence="5" type="ORF">SEV965_LOCUS20241</name>
    <name evidence="4" type="ORF">ZHD862_LOCUS18701</name>
</gene>
<dbReference type="Proteomes" id="UP000663864">
    <property type="component" value="Unassembled WGS sequence"/>
</dbReference>
<feature type="compositionally biased region" description="Basic and acidic residues" evidence="2">
    <location>
        <begin position="42"/>
        <end position="52"/>
    </location>
</feature>
<name>A0A818PHE8_9BILA</name>
<dbReference type="GO" id="GO:0005509">
    <property type="term" value="F:calcium ion binding"/>
    <property type="evidence" value="ECO:0007669"/>
    <property type="project" value="InterPro"/>
</dbReference>
<dbReference type="InterPro" id="IPR002048">
    <property type="entry name" value="EF_hand_dom"/>
</dbReference>
<proteinExistence type="predicted"/>
<dbReference type="SMART" id="SM00054">
    <property type="entry name" value="EFh"/>
    <property type="match status" value="2"/>
</dbReference>
<dbReference type="InterPro" id="IPR011992">
    <property type="entry name" value="EF-hand-dom_pair"/>
</dbReference>
<protein>
    <recommendedName>
        <fullName evidence="3">EF-hand domain-containing protein</fullName>
    </recommendedName>
</protein>
<dbReference type="Gene3D" id="1.10.238.10">
    <property type="entry name" value="EF-hand"/>
    <property type="match status" value="1"/>
</dbReference>